<proteinExistence type="predicted"/>
<dbReference type="EMBL" id="ACDY02000001">
    <property type="protein sequence ID" value="EEZ72595.1"/>
    <property type="molecule type" value="Genomic_DNA"/>
</dbReference>
<dbReference type="AlphaFoldDB" id="D0W062"/>
<comment type="caution">
    <text evidence="1">The sequence shown here is derived from an EMBL/GenBank/DDBJ whole genome shotgun (WGS) entry which is preliminary data.</text>
</comment>
<organism evidence="1 2">
    <name type="scientific">Neisseria cinerea ATCC 14685</name>
    <dbReference type="NCBI Taxonomy" id="546262"/>
    <lineage>
        <taxon>Bacteria</taxon>
        <taxon>Pseudomonadati</taxon>
        <taxon>Pseudomonadota</taxon>
        <taxon>Betaproteobacteria</taxon>
        <taxon>Neisseriales</taxon>
        <taxon>Neisseriaceae</taxon>
        <taxon>Neisseria</taxon>
    </lineage>
</organism>
<protein>
    <submittedName>
        <fullName evidence="1">Uncharacterized protein</fullName>
    </submittedName>
</protein>
<evidence type="ECO:0000313" key="2">
    <source>
        <dbReference type="Proteomes" id="UP000003294"/>
    </source>
</evidence>
<reference evidence="1 2" key="1">
    <citation type="submission" date="2009-10" db="EMBL/GenBank/DDBJ databases">
        <authorList>
            <person name="Weinstock G."/>
            <person name="Sodergren E."/>
            <person name="Clifton S."/>
            <person name="Fulton L."/>
            <person name="Fulton B."/>
            <person name="Courtney L."/>
            <person name="Fronick C."/>
            <person name="Harrison M."/>
            <person name="Strong C."/>
            <person name="Farmer C."/>
            <person name="Delahaunty K."/>
            <person name="Markovic C."/>
            <person name="Hall O."/>
            <person name="Minx P."/>
            <person name="Tomlinson C."/>
            <person name="Mitreva M."/>
            <person name="Nelson J."/>
            <person name="Hou S."/>
            <person name="Wollam A."/>
            <person name="Pepin K.H."/>
            <person name="Johnson M."/>
            <person name="Bhonagiri V."/>
            <person name="Nash W.E."/>
            <person name="Warren W."/>
            <person name="Chinwalla A."/>
            <person name="Mardis E.R."/>
            <person name="Wilson R.K."/>
        </authorList>
    </citation>
    <scope>NUCLEOTIDE SEQUENCE [LARGE SCALE GENOMIC DNA]</scope>
    <source>
        <strain evidence="1 2">ATCC 14685</strain>
    </source>
</reference>
<accession>D0W062</accession>
<gene>
    <name evidence="1" type="ORF">NEICINOT_03027</name>
</gene>
<dbReference type="Proteomes" id="UP000003294">
    <property type="component" value="Unassembled WGS sequence"/>
</dbReference>
<sequence>MKTVVLRMPSETGYVSDGIFMEAGLSGRIFGICPMPAVEYPFYPQQSRCLHAKSSTSTWTHSTHR</sequence>
<evidence type="ECO:0000313" key="1">
    <source>
        <dbReference type="EMBL" id="EEZ72595.1"/>
    </source>
</evidence>
<name>D0W062_NEICI</name>